<dbReference type="PROSITE" id="PS00622">
    <property type="entry name" value="HTH_LUXR_1"/>
    <property type="match status" value="1"/>
</dbReference>
<evidence type="ECO:0000313" key="9">
    <source>
        <dbReference type="Proteomes" id="UP001499979"/>
    </source>
</evidence>
<dbReference type="EMBL" id="BAAAJE010000001">
    <property type="protein sequence ID" value="GAA1124635.1"/>
    <property type="molecule type" value="Genomic_DNA"/>
</dbReference>
<reference evidence="8 9" key="1">
    <citation type="journal article" date="2019" name="Int. J. Syst. Evol. Microbiol.">
        <title>The Global Catalogue of Microorganisms (GCM) 10K type strain sequencing project: providing services to taxonomists for standard genome sequencing and annotation.</title>
        <authorList>
            <consortium name="The Broad Institute Genomics Platform"/>
            <consortium name="The Broad Institute Genome Sequencing Center for Infectious Disease"/>
            <person name="Wu L."/>
            <person name="Ma J."/>
        </authorList>
    </citation>
    <scope>NUCLEOTIDE SEQUENCE [LARGE SCALE GENOMIC DNA]</scope>
    <source>
        <strain evidence="8 9">JCM 11813</strain>
    </source>
</reference>
<dbReference type="SMART" id="SM00421">
    <property type="entry name" value="HTH_LUXR"/>
    <property type="match status" value="1"/>
</dbReference>
<dbReference type="InterPro" id="IPR016032">
    <property type="entry name" value="Sig_transdc_resp-reg_C-effctor"/>
</dbReference>
<keyword evidence="1 5" id="KW-0597">Phosphoprotein</keyword>
<dbReference type="CDD" id="cd17535">
    <property type="entry name" value="REC_NarL-like"/>
    <property type="match status" value="1"/>
</dbReference>
<dbReference type="PROSITE" id="PS50110">
    <property type="entry name" value="RESPONSE_REGULATORY"/>
    <property type="match status" value="1"/>
</dbReference>
<evidence type="ECO:0000259" key="7">
    <source>
        <dbReference type="PROSITE" id="PS50110"/>
    </source>
</evidence>
<evidence type="ECO:0000313" key="8">
    <source>
        <dbReference type="EMBL" id="GAA1124635.1"/>
    </source>
</evidence>
<dbReference type="InterPro" id="IPR000792">
    <property type="entry name" value="Tscrpt_reg_LuxR_C"/>
</dbReference>
<dbReference type="PRINTS" id="PR00038">
    <property type="entry name" value="HTHLUXR"/>
</dbReference>
<feature type="domain" description="HTH luxR-type" evidence="6">
    <location>
        <begin position="154"/>
        <end position="219"/>
    </location>
</feature>
<evidence type="ECO:0000256" key="2">
    <source>
        <dbReference type="ARBA" id="ARBA00023015"/>
    </source>
</evidence>
<dbReference type="PANTHER" id="PTHR43214">
    <property type="entry name" value="TWO-COMPONENT RESPONSE REGULATOR"/>
    <property type="match status" value="1"/>
</dbReference>
<dbReference type="SMART" id="SM00448">
    <property type="entry name" value="REC"/>
    <property type="match status" value="1"/>
</dbReference>
<dbReference type="Pfam" id="PF00196">
    <property type="entry name" value="GerE"/>
    <property type="match status" value="1"/>
</dbReference>
<keyword evidence="9" id="KW-1185">Reference proteome</keyword>
<evidence type="ECO:0000259" key="6">
    <source>
        <dbReference type="PROSITE" id="PS50043"/>
    </source>
</evidence>
<keyword evidence="4" id="KW-0804">Transcription</keyword>
<dbReference type="CDD" id="cd06170">
    <property type="entry name" value="LuxR_C_like"/>
    <property type="match status" value="1"/>
</dbReference>
<feature type="modified residue" description="4-aspartylphosphate" evidence="5">
    <location>
        <position position="65"/>
    </location>
</feature>
<keyword evidence="2" id="KW-0805">Transcription regulation</keyword>
<evidence type="ECO:0000256" key="5">
    <source>
        <dbReference type="PROSITE-ProRule" id="PRU00169"/>
    </source>
</evidence>
<dbReference type="PROSITE" id="PS50043">
    <property type="entry name" value="HTH_LUXR_2"/>
    <property type="match status" value="1"/>
</dbReference>
<feature type="domain" description="Response regulatory" evidence="7">
    <location>
        <begin position="14"/>
        <end position="130"/>
    </location>
</feature>
<gene>
    <name evidence="8" type="ORF">GCM10009606_00340</name>
</gene>
<comment type="caution">
    <text evidence="8">The sequence shown here is derived from an EMBL/GenBank/DDBJ whole genome shotgun (WGS) entry which is preliminary data.</text>
</comment>
<dbReference type="InterPro" id="IPR011006">
    <property type="entry name" value="CheY-like_superfamily"/>
</dbReference>
<sequence>MSAQEVPQSGLEIEILVADDHPVYRDGLIQALSSHEGIRVVAETGDGEEALHLIRSLQPDIALVDLRLPSRDGISIVEAVKESEVRTRTMIVSAFEDACTMYQAYDAGARAYVTKHASPTVLCEAIVGVYSGQIVFPESVRPGLNAADRLQRARTASTGALSSREHEVLVLISQGRSAPEIAEMLFLSVTTVKTHLQHIYDKLGASDRAAAVATAARRGLLD</sequence>
<accession>A0ABN1U8B6</accession>
<dbReference type="RefSeq" id="WP_343904573.1">
    <property type="nucleotide sequence ID" value="NZ_BAAAJE010000001.1"/>
</dbReference>
<dbReference type="SUPFAM" id="SSF52172">
    <property type="entry name" value="CheY-like"/>
    <property type="match status" value="1"/>
</dbReference>
<dbReference type="InterPro" id="IPR039420">
    <property type="entry name" value="WalR-like"/>
</dbReference>
<dbReference type="InterPro" id="IPR058245">
    <property type="entry name" value="NreC/VraR/RcsB-like_REC"/>
</dbReference>
<dbReference type="Pfam" id="PF00072">
    <property type="entry name" value="Response_reg"/>
    <property type="match status" value="1"/>
</dbReference>
<dbReference type="Gene3D" id="3.40.50.2300">
    <property type="match status" value="1"/>
</dbReference>
<dbReference type="InterPro" id="IPR001789">
    <property type="entry name" value="Sig_transdc_resp-reg_receiver"/>
</dbReference>
<organism evidence="8 9">
    <name type="scientific">Nocardioides aquiterrae</name>
    <dbReference type="NCBI Taxonomy" id="203799"/>
    <lineage>
        <taxon>Bacteria</taxon>
        <taxon>Bacillati</taxon>
        <taxon>Actinomycetota</taxon>
        <taxon>Actinomycetes</taxon>
        <taxon>Propionibacteriales</taxon>
        <taxon>Nocardioidaceae</taxon>
        <taxon>Nocardioides</taxon>
    </lineage>
</organism>
<dbReference type="PANTHER" id="PTHR43214:SF24">
    <property type="entry name" value="TRANSCRIPTIONAL REGULATORY PROTEIN NARL-RELATED"/>
    <property type="match status" value="1"/>
</dbReference>
<dbReference type="Proteomes" id="UP001499979">
    <property type="component" value="Unassembled WGS sequence"/>
</dbReference>
<keyword evidence="3" id="KW-0238">DNA-binding</keyword>
<dbReference type="SUPFAM" id="SSF46894">
    <property type="entry name" value="C-terminal effector domain of the bipartite response regulators"/>
    <property type="match status" value="1"/>
</dbReference>
<name>A0ABN1U8B6_9ACTN</name>
<protein>
    <submittedName>
        <fullName evidence="8">Response regulator transcription factor</fullName>
    </submittedName>
</protein>
<evidence type="ECO:0000256" key="4">
    <source>
        <dbReference type="ARBA" id="ARBA00023163"/>
    </source>
</evidence>
<proteinExistence type="predicted"/>
<evidence type="ECO:0000256" key="3">
    <source>
        <dbReference type="ARBA" id="ARBA00023125"/>
    </source>
</evidence>
<evidence type="ECO:0000256" key="1">
    <source>
        <dbReference type="ARBA" id="ARBA00022553"/>
    </source>
</evidence>